<gene>
    <name evidence="1" type="ORF">GW952_11895</name>
</gene>
<protein>
    <submittedName>
        <fullName evidence="1">Uncharacterized protein</fullName>
    </submittedName>
</protein>
<dbReference type="RefSeq" id="WP_154905087.1">
    <property type="nucleotide sequence ID" value="NZ_CABGII010000037.1"/>
</dbReference>
<dbReference type="EMBL" id="CP048108">
    <property type="protein sequence ID" value="QHS46245.1"/>
    <property type="molecule type" value="Genomic_DNA"/>
</dbReference>
<proteinExistence type="predicted"/>
<sequence length="129" mass="15306">MLDLPTPRTLEECTEHARQYADYLLSSPEIKAMAWLRLNIQPDDHPRWFILWIDLQISKIKYRIEILSNWTRASDPEYIAGIVLEMSFNVLHMMRLATDRVRYHPAYCELKSEWLTELTSGWLGEDLPI</sequence>
<name>A0A6P1UVU6_9ENTR</name>
<organism evidence="1 2">
    <name type="scientific">Klebsiella michiganensis</name>
    <dbReference type="NCBI Taxonomy" id="1134687"/>
    <lineage>
        <taxon>Bacteria</taxon>
        <taxon>Pseudomonadati</taxon>
        <taxon>Pseudomonadota</taxon>
        <taxon>Gammaproteobacteria</taxon>
        <taxon>Enterobacterales</taxon>
        <taxon>Enterobacteriaceae</taxon>
        <taxon>Klebsiella/Raoultella group</taxon>
        <taxon>Klebsiella</taxon>
    </lineage>
</organism>
<accession>A0A6P1UVU6</accession>
<evidence type="ECO:0000313" key="1">
    <source>
        <dbReference type="EMBL" id="QHS46245.1"/>
    </source>
</evidence>
<evidence type="ECO:0000313" key="2">
    <source>
        <dbReference type="Proteomes" id="UP000464389"/>
    </source>
</evidence>
<reference evidence="1 2" key="1">
    <citation type="submission" date="2020-01" db="EMBL/GenBank/DDBJ databases">
        <title>Bactrocera dorsalis gut bacteria genome.</title>
        <authorList>
            <person name="Zhang H."/>
            <person name="Cai Z."/>
        </authorList>
    </citation>
    <scope>NUCLEOTIDE SEQUENCE [LARGE SCALE GENOMIC DNA]</scope>
    <source>
        <strain evidence="1 2">BD177</strain>
    </source>
</reference>
<dbReference type="AlphaFoldDB" id="A0A6P1UVU6"/>
<dbReference type="Proteomes" id="UP000464389">
    <property type="component" value="Chromosome"/>
</dbReference>